<dbReference type="AlphaFoldDB" id="A0A2J6WG65"/>
<gene>
    <name evidence="2" type="ORF">C0189_00080</name>
</gene>
<dbReference type="PROSITE" id="PS50910">
    <property type="entry name" value="HEPN"/>
    <property type="match status" value="1"/>
</dbReference>
<dbReference type="Pfam" id="PF05168">
    <property type="entry name" value="HEPN"/>
    <property type="match status" value="1"/>
</dbReference>
<accession>A0A2J6WG65</accession>
<dbReference type="InterPro" id="IPR007842">
    <property type="entry name" value="HEPN_dom"/>
</dbReference>
<dbReference type="Gene3D" id="1.20.120.330">
    <property type="entry name" value="Nucleotidyltransferases domain 2"/>
    <property type="match status" value="1"/>
</dbReference>
<dbReference type="SMART" id="SM00748">
    <property type="entry name" value="HEPN"/>
    <property type="match status" value="1"/>
</dbReference>
<reference evidence="2 3" key="1">
    <citation type="submission" date="2018-01" db="EMBL/GenBank/DDBJ databases">
        <title>Metagenomic assembled genomes from two thermal pools in the Uzon Caldera, Kamchatka, Russia.</title>
        <authorList>
            <person name="Wilkins L."/>
            <person name="Ettinger C."/>
        </authorList>
    </citation>
    <scope>NUCLEOTIDE SEQUENCE [LARGE SCALE GENOMIC DNA]</scope>
    <source>
        <strain evidence="2">ZAV-07</strain>
    </source>
</reference>
<dbReference type="RefSeq" id="WP_424597453.1">
    <property type="nucleotide sequence ID" value="NZ_JBNATC010000106.1"/>
</dbReference>
<keyword evidence="2" id="KW-0238">DNA-binding</keyword>
<evidence type="ECO:0000259" key="1">
    <source>
        <dbReference type="PROSITE" id="PS50910"/>
    </source>
</evidence>
<feature type="domain" description="HEPN" evidence="1">
    <location>
        <begin position="14"/>
        <end position="126"/>
    </location>
</feature>
<name>A0A2J6WG65_9BACT</name>
<dbReference type="SUPFAM" id="SSF81593">
    <property type="entry name" value="Nucleotidyltransferase substrate binding subunit/domain"/>
    <property type="match status" value="1"/>
</dbReference>
<dbReference type="EMBL" id="PNIL01000002">
    <property type="protein sequence ID" value="PMP68977.1"/>
    <property type="molecule type" value="Genomic_DNA"/>
</dbReference>
<proteinExistence type="predicted"/>
<organism evidence="2 3">
    <name type="scientific">Caldisericum exile</name>
    <dbReference type="NCBI Taxonomy" id="693075"/>
    <lineage>
        <taxon>Bacteria</taxon>
        <taxon>Pseudomonadati</taxon>
        <taxon>Caldisericota/Cryosericota group</taxon>
        <taxon>Caldisericota</taxon>
        <taxon>Caldisericia</taxon>
        <taxon>Caldisericales</taxon>
        <taxon>Caldisericaceae</taxon>
        <taxon>Caldisericum</taxon>
    </lineage>
</organism>
<comment type="caution">
    <text evidence="2">The sequence shown here is derived from an EMBL/GenBank/DDBJ whole genome shotgun (WGS) entry which is preliminary data.</text>
</comment>
<dbReference type="Proteomes" id="UP000237040">
    <property type="component" value="Unassembled WGS sequence"/>
</dbReference>
<evidence type="ECO:0000313" key="2">
    <source>
        <dbReference type="EMBL" id="PMP68977.1"/>
    </source>
</evidence>
<dbReference type="GO" id="GO:0003677">
    <property type="term" value="F:DNA binding"/>
    <property type="evidence" value="ECO:0007669"/>
    <property type="project" value="UniProtKB-KW"/>
</dbReference>
<sequence>MENYFDIEEFERWFKESIYTFESAKHDKDHKFYNWACFKFQQAGEYALKALLKAFGKNALGHSLLKLLEDIENLGIFVSEDLKSSARMLDMNYIATRYPDAYPEGSPHEFFDENSALVSENASRKIIEFVQNFKNKNE</sequence>
<protein>
    <submittedName>
        <fullName evidence="2">DNA-binding protein</fullName>
    </submittedName>
</protein>
<evidence type="ECO:0000313" key="3">
    <source>
        <dbReference type="Proteomes" id="UP000237040"/>
    </source>
</evidence>